<organism evidence="1 2">
    <name type="scientific">Melastoma candidum</name>
    <dbReference type="NCBI Taxonomy" id="119954"/>
    <lineage>
        <taxon>Eukaryota</taxon>
        <taxon>Viridiplantae</taxon>
        <taxon>Streptophyta</taxon>
        <taxon>Embryophyta</taxon>
        <taxon>Tracheophyta</taxon>
        <taxon>Spermatophyta</taxon>
        <taxon>Magnoliopsida</taxon>
        <taxon>eudicotyledons</taxon>
        <taxon>Gunneridae</taxon>
        <taxon>Pentapetalae</taxon>
        <taxon>rosids</taxon>
        <taxon>malvids</taxon>
        <taxon>Myrtales</taxon>
        <taxon>Melastomataceae</taxon>
        <taxon>Melastomatoideae</taxon>
        <taxon>Melastomateae</taxon>
        <taxon>Melastoma</taxon>
    </lineage>
</organism>
<protein>
    <submittedName>
        <fullName evidence="1">Uncharacterized protein</fullName>
    </submittedName>
</protein>
<evidence type="ECO:0000313" key="2">
    <source>
        <dbReference type="Proteomes" id="UP001057402"/>
    </source>
</evidence>
<gene>
    <name evidence="1" type="ORF">MLD38_016462</name>
</gene>
<evidence type="ECO:0000313" key="1">
    <source>
        <dbReference type="EMBL" id="KAI4367838.1"/>
    </source>
</evidence>
<reference evidence="2" key="1">
    <citation type="journal article" date="2023" name="Front. Plant Sci.">
        <title>Chromosomal-level genome assembly of Melastoma candidum provides insights into trichome evolution.</title>
        <authorList>
            <person name="Zhong Y."/>
            <person name="Wu W."/>
            <person name="Sun C."/>
            <person name="Zou P."/>
            <person name="Liu Y."/>
            <person name="Dai S."/>
            <person name="Zhou R."/>
        </authorList>
    </citation>
    <scope>NUCLEOTIDE SEQUENCE [LARGE SCALE GENOMIC DNA]</scope>
</reference>
<dbReference type="EMBL" id="CM042884">
    <property type="protein sequence ID" value="KAI4367838.1"/>
    <property type="molecule type" value="Genomic_DNA"/>
</dbReference>
<proteinExistence type="predicted"/>
<dbReference type="Proteomes" id="UP001057402">
    <property type="component" value="Chromosome 5"/>
</dbReference>
<keyword evidence="2" id="KW-1185">Reference proteome</keyword>
<comment type="caution">
    <text evidence="1">The sequence shown here is derived from an EMBL/GenBank/DDBJ whole genome shotgun (WGS) entry which is preliminary data.</text>
</comment>
<accession>A0ACB9QNP9</accession>
<name>A0ACB9QNP9_9MYRT</name>
<sequence>MRHLSSLLNRFTRSLSVNKGKSLGDPCDGRDAVSEQVKEAKTNGMILCSSGTMNVEGNENFASVFSKRGQKGVNQDCCVVWKEFGCQNDMMLCGVFDGHGPWDHYVAKRLREMLPSVLLHSWQETLAKASVDCNLHLEVLENQQLFNVWKSSYVKACATVDNDLGRHRKIGSFNSGTTALTMVRQGEYIYLANVGDSRAVLATTSDDGRLVPIQLTIDFKPNLSEEAERITLCNGRVFCLHDEPGVHRVWLPHNEFPGLAMSRAFGDFCIKNYGLISIPEVTQRRITDRDEFILLATDGVWDVLTNQEAVEIVSSSTDKARSAKRLVEYAARPWKRKRRGAAADDISAVCLFFHTSQLSYGTNPDYYCHCHHQNIYGKTDQIGNAAGGMRRESVMVLGLCNLQM</sequence>